<name>A0A3P7NSB6_DIBLA</name>
<sequence length="153" mass="16254">MGVLNEEFNGRDGSGGASTLRLWAFRRFSDAESYWLFRRGVAQHCGALGLAEVLFNLTPLNANCLLIEPRAARLEAHNYLFDLPSAAFTTSTTTARQLQQKDLGGGAGGSGRGSMTGLHPSVGLFLKPGSSMLTKSFATVFAPLTSRPGMIGS</sequence>
<dbReference type="EMBL" id="UYRU01089659">
    <property type="protein sequence ID" value="VDN36837.1"/>
    <property type="molecule type" value="Genomic_DNA"/>
</dbReference>
<dbReference type="Proteomes" id="UP000281553">
    <property type="component" value="Unassembled WGS sequence"/>
</dbReference>
<accession>A0A3P7NSB6</accession>
<evidence type="ECO:0000313" key="1">
    <source>
        <dbReference type="EMBL" id="VDN36837.1"/>
    </source>
</evidence>
<proteinExistence type="predicted"/>
<evidence type="ECO:0000313" key="2">
    <source>
        <dbReference type="Proteomes" id="UP000281553"/>
    </source>
</evidence>
<keyword evidence="2" id="KW-1185">Reference proteome</keyword>
<organism evidence="1 2">
    <name type="scientific">Dibothriocephalus latus</name>
    <name type="common">Fish tapeworm</name>
    <name type="synonym">Diphyllobothrium latum</name>
    <dbReference type="NCBI Taxonomy" id="60516"/>
    <lineage>
        <taxon>Eukaryota</taxon>
        <taxon>Metazoa</taxon>
        <taxon>Spiralia</taxon>
        <taxon>Lophotrochozoa</taxon>
        <taxon>Platyhelminthes</taxon>
        <taxon>Cestoda</taxon>
        <taxon>Eucestoda</taxon>
        <taxon>Diphyllobothriidea</taxon>
        <taxon>Diphyllobothriidae</taxon>
        <taxon>Dibothriocephalus</taxon>
    </lineage>
</organism>
<gene>
    <name evidence="1" type="ORF">DILT_LOCUS17150</name>
</gene>
<protein>
    <submittedName>
        <fullName evidence="1">Uncharacterized protein</fullName>
    </submittedName>
</protein>
<dbReference type="OrthoDB" id="5570127at2759"/>
<dbReference type="AlphaFoldDB" id="A0A3P7NSB6"/>
<reference evidence="1 2" key="1">
    <citation type="submission" date="2018-11" db="EMBL/GenBank/DDBJ databases">
        <authorList>
            <consortium name="Pathogen Informatics"/>
        </authorList>
    </citation>
    <scope>NUCLEOTIDE SEQUENCE [LARGE SCALE GENOMIC DNA]</scope>
</reference>